<dbReference type="Pfam" id="PF01936">
    <property type="entry name" value="NYN"/>
    <property type="match status" value="1"/>
</dbReference>
<dbReference type="GO" id="GO:0010468">
    <property type="term" value="P:regulation of gene expression"/>
    <property type="evidence" value="ECO:0007669"/>
    <property type="project" value="InterPro"/>
</dbReference>
<dbReference type="AlphaFoldDB" id="A0A8J6BR77"/>
<dbReference type="OrthoDB" id="549353at2759"/>
<feature type="compositionally biased region" description="Basic residues" evidence="1">
    <location>
        <begin position="1005"/>
        <end position="1014"/>
    </location>
</feature>
<evidence type="ECO:0000313" key="4">
    <source>
        <dbReference type="Proteomes" id="UP000729402"/>
    </source>
</evidence>
<dbReference type="InterPro" id="IPR021139">
    <property type="entry name" value="NYN"/>
</dbReference>
<name>A0A8J6BR77_ZIZPA</name>
<feature type="domain" description="HTH OST-type" evidence="2">
    <location>
        <begin position="250"/>
        <end position="325"/>
    </location>
</feature>
<feature type="region of interest" description="Disordered" evidence="1">
    <location>
        <begin position="1000"/>
        <end position="1029"/>
    </location>
</feature>
<sequence length="1048" mass="116158">MSQLVLRRLSARHCGYSCRRFSSSGAHYSGGVGVGRRGLYQERHEEEGRALKVSVWWDFENCHLPNGVDAYRVAPRVTAAVRSAGIRGPLSITAFGDVIQLARSSQEDLVATGVSISHVPQSGKNSSDRSFMADLVYWIAQNPPPAHFFLISGDKDFANILHRLRMSNYNILLACPDSATSVLCSAATIMWPWDSLVKGEDFSPKRFNHPPDGLAGSWYGHYKGALDDPFLDSEPEELIAAPSETKHCLIPKYVVYGVRDALKLFPNGVSLSEFRKELKNRNIYLGKDFFGHKKLSCLLQSMPDIVEFINPLPGENQPCVIGINRRLLGPAKQSFKSSAESNVRDNNLTRATNNDKPPPFPVSVSFPEKNAKTQNASQSIVRNRNFVQTVNENSPTFGISSSQSDVLSEVQKEHPTTDLNSQTESPEHHKEVYARTASGNPSSSGMENNASKNGLFKGIWLLWNGPETAKSEVSHLESISAVVVDGVQTPQQEHNADVNQRLLKRIHKTSCGNGISDGTDSTTAGTDASISFDDDCSKKLKHGDDMGSLNRDTLNVENTEPCDRQASVSMETAGKRDAISKIGKGLFSRVTGWIKFGKSDADNSTTNRNVIDEACTDSIEGSESLKASVCGNVQLVVHEIFTKPYFWDVLQKQLSKPLGSELISKAKTREELGHQLQTLDCWPLKGLDEKDLHQLVNLLVSEKKWVEETPSRCFPFRLTLTQKRTCAPSNSSKFHGLSSLFHNGKSLQQVKCVGDKSTNGPLDREDILSDVGDKSTNGPLAREEILSDVGDKSTNNPLDREEILSDVGDKSTNRHVAREETLSDCHKLLKDLFLEYEDGFYMCIFKPRFVQKHGYVLDHKKLGYPNLQSMLQIVMPGIRVKFPRVLPAQNGNDQDGSKGNGNQSNGDDFVWEELGPVSATTETVEKEMCYRPPTLSDDDFSDNENHADQQPRRETETSSFLQIIDSWSIGKDVSSKKSQDIDGLVDCSGSDRCYVDNLIEGNAPKHTRPPHKKYNFVSDSEEEDDEKDKLVESVLGSLQKARGSKLHT</sequence>
<evidence type="ECO:0000259" key="2">
    <source>
        <dbReference type="PROSITE" id="PS51644"/>
    </source>
</evidence>
<dbReference type="Pfam" id="PF12872">
    <property type="entry name" value="OST-HTH"/>
    <property type="match status" value="2"/>
</dbReference>
<feature type="region of interest" description="Disordered" evidence="1">
    <location>
        <begin position="886"/>
        <end position="958"/>
    </location>
</feature>
<dbReference type="GO" id="GO:0005777">
    <property type="term" value="C:peroxisome"/>
    <property type="evidence" value="ECO:0007669"/>
    <property type="project" value="InterPro"/>
</dbReference>
<organism evidence="3 4">
    <name type="scientific">Zizania palustris</name>
    <name type="common">Northern wild rice</name>
    <dbReference type="NCBI Taxonomy" id="103762"/>
    <lineage>
        <taxon>Eukaryota</taxon>
        <taxon>Viridiplantae</taxon>
        <taxon>Streptophyta</taxon>
        <taxon>Embryophyta</taxon>
        <taxon>Tracheophyta</taxon>
        <taxon>Spermatophyta</taxon>
        <taxon>Magnoliopsida</taxon>
        <taxon>Liliopsida</taxon>
        <taxon>Poales</taxon>
        <taxon>Poaceae</taxon>
        <taxon>BOP clade</taxon>
        <taxon>Oryzoideae</taxon>
        <taxon>Oryzeae</taxon>
        <taxon>Zizaniinae</taxon>
        <taxon>Zizania</taxon>
    </lineage>
</organism>
<feature type="region of interest" description="Disordered" evidence="1">
    <location>
        <begin position="393"/>
        <end position="428"/>
    </location>
</feature>
<dbReference type="PROSITE" id="PS51644">
    <property type="entry name" value="HTH_OST"/>
    <property type="match status" value="1"/>
</dbReference>
<keyword evidence="4" id="KW-1185">Reference proteome</keyword>
<protein>
    <recommendedName>
        <fullName evidence="2">HTH OST-type domain-containing protein</fullName>
    </recommendedName>
</protein>
<dbReference type="PANTHER" id="PTHR14379">
    <property type="entry name" value="LIMKAIN B LKAP"/>
    <property type="match status" value="1"/>
</dbReference>
<dbReference type="Proteomes" id="UP000729402">
    <property type="component" value="Unassembled WGS sequence"/>
</dbReference>
<gene>
    <name evidence="3" type="ORF">GUJ93_ZPchr0012g21904</name>
</gene>
<dbReference type="CDD" id="cd10910">
    <property type="entry name" value="PIN_limkain_b1_N_like"/>
    <property type="match status" value="1"/>
</dbReference>
<proteinExistence type="predicted"/>
<feature type="region of interest" description="Disordered" evidence="1">
    <location>
        <begin position="334"/>
        <end position="377"/>
    </location>
</feature>
<reference evidence="3" key="1">
    <citation type="journal article" date="2021" name="bioRxiv">
        <title>Whole Genome Assembly and Annotation of Northern Wild Rice, Zizania palustris L., Supports a Whole Genome Duplication in the Zizania Genus.</title>
        <authorList>
            <person name="Haas M."/>
            <person name="Kono T."/>
            <person name="Macchietto M."/>
            <person name="Millas R."/>
            <person name="McGilp L."/>
            <person name="Shao M."/>
            <person name="Duquette J."/>
            <person name="Hirsch C.N."/>
            <person name="Kimball J."/>
        </authorList>
    </citation>
    <scope>NUCLEOTIDE SEQUENCE</scope>
    <source>
        <tissue evidence="3">Fresh leaf tissue</tissue>
    </source>
</reference>
<accession>A0A8J6BR77</accession>
<dbReference type="PANTHER" id="PTHR14379:SF6">
    <property type="entry name" value="EMB|CAB71880.1"/>
    <property type="match status" value="1"/>
</dbReference>
<dbReference type="InterPro" id="IPR024768">
    <property type="entry name" value="Marf1"/>
</dbReference>
<feature type="compositionally biased region" description="Basic and acidic residues" evidence="1">
    <location>
        <begin position="943"/>
        <end position="956"/>
    </location>
</feature>
<evidence type="ECO:0000313" key="3">
    <source>
        <dbReference type="EMBL" id="KAG8093657.1"/>
    </source>
</evidence>
<comment type="caution">
    <text evidence="3">The sequence shown here is derived from an EMBL/GenBank/DDBJ whole genome shotgun (WGS) entry which is preliminary data.</text>
</comment>
<evidence type="ECO:0000256" key="1">
    <source>
        <dbReference type="SAM" id="MobiDB-lite"/>
    </source>
</evidence>
<dbReference type="EMBL" id="JAAALK010000080">
    <property type="protein sequence ID" value="KAG8093657.1"/>
    <property type="molecule type" value="Genomic_DNA"/>
</dbReference>
<dbReference type="InterPro" id="IPR025605">
    <property type="entry name" value="OST-HTH/LOTUS_dom"/>
</dbReference>
<reference evidence="3" key="2">
    <citation type="submission" date="2021-02" db="EMBL/GenBank/DDBJ databases">
        <authorList>
            <person name="Kimball J.A."/>
            <person name="Haas M.W."/>
            <person name="Macchietto M."/>
            <person name="Kono T."/>
            <person name="Duquette J."/>
            <person name="Shao M."/>
        </authorList>
    </citation>
    <scope>NUCLEOTIDE SEQUENCE</scope>
    <source>
        <tissue evidence="3">Fresh leaf tissue</tissue>
    </source>
</reference>
<feature type="compositionally biased region" description="Polar residues" evidence="1">
    <location>
        <begin position="393"/>
        <end position="406"/>
    </location>
</feature>
<dbReference type="GO" id="GO:0004540">
    <property type="term" value="F:RNA nuclease activity"/>
    <property type="evidence" value="ECO:0007669"/>
    <property type="project" value="InterPro"/>
</dbReference>
<feature type="compositionally biased region" description="Polar residues" evidence="1">
    <location>
        <begin position="334"/>
        <end position="355"/>
    </location>
</feature>
<dbReference type="CDD" id="cd08824">
    <property type="entry name" value="LOTUS"/>
    <property type="match status" value="2"/>
</dbReference>